<evidence type="ECO:0000313" key="3">
    <source>
        <dbReference type="Proteomes" id="UP000470332"/>
    </source>
</evidence>
<organism evidence="2 3">
    <name type="scientific">Phocaeicola vulgatus</name>
    <name type="common">Bacteroides vulgatus</name>
    <dbReference type="NCBI Taxonomy" id="821"/>
    <lineage>
        <taxon>Bacteria</taxon>
        <taxon>Pseudomonadati</taxon>
        <taxon>Bacteroidota</taxon>
        <taxon>Bacteroidia</taxon>
        <taxon>Bacteroidales</taxon>
        <taxon>Bacteroidaceae</taxon>
        <taxon>Phocaeicola</taxon>
    </lineage>
</organism>
<sequence length="247" mass="28020">MEKVKSQLRYISVILMMCVVCTPSFAIWKVVIDPHCLKAVSTNLATQKAIEGQHNHRLDSIASKKKKLELYTVSMATIKELYKVTLENVKGFGTESKYYTEIGRCAYDIILDVPELVKTVNKAKFSNKLMCLNELGNLVVETQQLVGNFVNIVNNARIDNPLKGQGTAKKQSDGHNMLDRYERLTVANRIYTDLMNIRYKVEGMMMMAQYATLNDLFFSIDPEGWVNVVTMKNHVGGLVRDWNGLKS</sequence>
<name>A0A7J5G7Y2_PHOVU</name>
<proteinExistence type="predicted"/>
<dbReference type="AlphaFoldDB" id="A0A7J5G7Y2"/>
<keyword evidence="1" id="KW-0812">Transmembrane</keyword>
<evidence type="ECO:0000313" key="2">
    <source>
        <dbReference type="EMBL" id="KAB3863637.1"/>
    </source>
</evidence>
<feature type="transmembrane region" description="Helical" evidence="1">
    <location>
        <begin position="12"/>
        <end position="31"/>
    </location>
</feature>
<keyword evidence="1" id="KW-0472">Membrane</keyword>
<dbReference type="Proteomes" id="UP000470332">
    <property type="component" value="Unassembled WGS sequence"/>
</dbReference>
<keyword evidence="1" id="KW-1133">Transmembrane helix</keyword>
<dbReference type="EMBL" id="WCXA01000011">
    <property type="protein sequence ID" value="KAB3863637.1"/>
    <property type="molecule type" value="Genomic_DNA"/>
</dbReference>
<protein>
    <submittedName>
        <fullName evidence="2">Uncharacterized protein</fullName>
    </submittedName>
</protein>
<gene>
    <name evidence="2" type="ORF">GAS37_06735</name>
</gene>
<evidence type="ECO:0000256" key="1">
    <source>
        <dbReference type="SAM" id="Phobius"/>
    </source>
</evidence>
<reference evidence="2 3" key="1">
    <citation type="journal article" date="2019" name="Nat. Med.">
        <title>A library of human gut bacterial isolates paired with longitudinal multiomics data enables mechanistic microbiome research.</title>
        <authorList>
            <person name="Poyet M."/>
            <person name="Groussin M."/>
            <person name="Gibbons S.M."/>
            <person name="Avila-Pacheco J."/>
            <person name="Jiang X."/>
            <person name="Kearney S.M."/>
            <person name="Perrotta A.R."/>
            <person name="Berdy B."/>
            <person name="Zhao S."/>
            <person name="Lieberman T.D."/>
            <person name="Swanson P.K."/>
            <person name="Smith M."/>
            <person name="Roesemann S."/>
            <person name="Alexander J.E."/>
            <person name="Rich S.A."/>
            <person name="Livny J."/>
            <person name="Vlamakis H."/>
            <person name="Clish C."/>
            <person name="Bullock K."/>
            <person name="Deik A."/>
            <person name="Scott J."/>
            <person name="Pierce K.A."/>
            <person name="Xavier R.J."/>
            <person name="Alm E.J."/>
        </authorList>
    </citation>
    <scope>NUCLEOTIDE SEQUENCE [LARGE SCALE GENOMIC DNA]</scope>
    <source>
        <strain evidence="2 3">BIOML-A9</strain>
    </source>
</reference>
<accession>A0A7J5G7Y2</accession>
<comment type="caution">
    <text evidence="2">The sequence shown here is derived from an EMBL/GenBank/DDBJ whole genome shotgun (WGS) entry which is preliminary data.</text>
</comment>